<keyword evidence="3" id="KW-1185">Reference proteome</keyword>
<proteinExistence type="predicted"/>
<sequence length="182" mass="21488">MFKKLLLITLTTLFVSPFVIAKPSLLMPKKEQAEDFRYYQNFHWNKPVERKALYEAIANGQFHMYQKMMECKLRASHLPSWLDAFKKGGEEIAFTESDYSMRDIDDKQIRDPEDGTLVSGWQVRDFAEKNYTGYTRKSLKKLQDKYWGHCLAELPVNLFTKEAQDKLDARLQREADREMGYP</sequence>
<dbReference type="STRING" id="173990.SAMN05660691_01603"/>
<name>A0A1H6KZ83_9GAMM</name>
<dbReference type="EMBL" id="FNXF01000004">
    <property type="protein sequence ID" value="SEH81003.1"/>
    <property type="molecule type" value="Genomic_DNA"/>
</dbReference>
<reference evidence="3" key="1">
    <citation type="submission" date="2016-10" db="EMBL/GenBank/DDBJ databases">
        <authorList>
            <person name="Varghese N."/>
            <person name="Submissions S."/>
        </authorList>
    </citation>
    <scope>NUCLEOTIDE SEQUENCE [LARGE SCALE GENOMIC DNA]</scope>
    <source>
        <strain evidence="3">DSM 17616</strain>
    </source>
</reference>
<feature type="chain" id="PRO_5011742920" evidence="1">
    <location>
        <begin position="22"/>
        <end position="182"/>
    </location>
</feature>
<keyword evidence="1" id="KW-0732">Signal</keyword>
<gene>
    <name evidence="2" type="ORF">SAMN05660691_01603</name>
</gene>
<feature type="signal peptide" evidence="1">
    <location>
        <begin position="1"/>
        <end position="21"/>
    </location>
</feature>
<dbReference type="AlphaFoldDB" id="A0A1H6KZ83"/>
<protein>
    <submittedName>
        <fullName evidence="2">Uncharacterized protein</fullName>
    </submittedName>
</protein>
<evidence type="ECO:0000313" key="2">
    <source>
        <dbReference type="EMBL" id="SEH81003.1"/>
    </source>
</evidence>
<organism evidence="2 3">
    <name type="scientific">Rheinheimera pacifica</name>
    <dbReference type="NCBI Taxonomy" id="173990"/>
    <lineage>
        <taxon>Bacteria</taxon>
        <taxon>Pseudomonadati</taxon>
        <taxon>Pseudomonadota</taxon>
        <taxon>Gammaproteobacteria</taxon>
        <taxon>Chromatiales</taxon>
        <taxon>Chromatiaceae</taxon>
        <taxon>Rheinheimera</taxon>
    </lineage>
</organism>
<evidence type="ECO:0000256" key="1">
    <source>
        <dbReference type="SAM" id="SignalP"/>
    </source>
</evidence>
<accession>A0A1H6KZ83</accession>
<dbReference type="Proteomes" id="UP000199371">
    <property type="component" value="Unassembled WGS sequence"/>
</dbReference>
<evidence type="ECO:0000313" key="3">
    <source>
        <dbReference type="Proteomes" id="UP000199371"/>
    </source>
</evidence>
<dbReference type="RefSeq" id="WP_092792073.1">
    <property type="nucleotide sequence ID" value="NZ_FNXF01000004.1"/>
</dbReference>